<dbReference type="SUPFAM" id="SSF53335">
    <property type="entry name" value="S-adenosyl-L-methionine-dependent methyltransferases"/>
    <property type="match status" value="1"/>
</dbReference>
<dbReference type="PANTHER" id="PTHR11579">
    <property type="entry name" value="PROTEIN-L-ISOASPARTATE O-METHYLTRANSFERASE"/>
    <property type="match status" value="1"/>
</dbReference>
<protein>
    <recommendedName>
        <fullName evidence="2">Protein-L-isoaspartate O-methyltransferase</fullName>
    </recommendedName>
    <alternativeName>
        <fullName evidence="3">Protein L-isoaspartyl methyltransferase</fullName>
    </alternativeName>
</protein>
<dbReference type="InterPro" id="IPR029063">
    <property type="entry name" value="SAM-dependent_MTases_sf"/>
</dbReference>
<comment type="caution">
    <text evidence="4">The sequence shown here is derived from an EMBL/GenBank/DDBJ whole genome shotgun (WGS) entry which is preliminary data.</text>
</comment>
<evidence type="ECO:0000256" key="3">
    <source>
        <dbReference type="ARBA" id="ARBA00030757"/>
    </source>
</evidence>
<dbReference type="GO" id="GO:0004719">
    <property type="term" value="F:protein-L-isoaspartate (D-aspartate) O-methyltransferase activity"/>
    <property type="evidence" value="ECO:0007669"/>
    <property type="project" value="InterPro"/>
</dbReference>
<dbReference type="PANTHER" id="PTHR11579:SF18">
    <property type="entry name" value="PROTEIN-L-ISOASPARTATE O-METHYLTRANSFERASE"/>
    <property type="match status" value="1"/>
</dbReference>
<dbReference type="Gene3D" id="3.40.50.150">
    <property type="entry name" value="Vaccinia Virus protein VP39"/>
    <property type="match status" value="1"/>
</dbReference>
<dbReference type="AlphaFoldDB" id="A0A8J4M5A1"/>
<proteinExistence type="inferred from homology"/>
<evidence type="ECO:0000256" key="1">
    <source>
        <dbReference type="ARBA" id="ARBA00005369"/>
    </source>
</evidence>
<dbReference type="InterPro" id="IPR000682">
    <property type="entry name" value="PCMT"/>
</dbReference>
<dbReference type="EMBL" id="DTQM01000088">
    <property type="protein sequence ID" value="HGC42472.1"/>
    <property type="molecule type" value="Genomic_DNA"/>
</dbReference>
<name>A0A8J4M5A1_9PROT</name>
<gene>
    <name evidence="4" type="ORF">ENY07_04500</name>
</gene>
<evidence type="ECO:0000313" key="4">
    <source>
        <dbReference type="EMBL" id="HGC42472.1"/>
    </source>
</evidence>
<accession>A0A8J4M5A1</accession>
<comment type="similarity">
    <text evidence="1">Belongs to the methyltransferase superfamily. L-isoaspartyl/D-aspartyl protein methyltransferase family.</text>
</comment>
<dbReference type="GO" id="GO:0005737">
    <property type="term" value="C:cytoplasm"/>
    <property type="evidence" value="ECO:0007669"/>
    <property type="project" value="TreeGrafter"/>
</dbReference>
<sequence length="224" mass="23497">MDVSAADFAEARALMVDGQLRPNKVSDPRILKAARELPRELFLPPHLRALAYLDEDVPLGNGRVLMEPLVLARLAQLAAPRPGAKGLVVGAGLGYGAALLAACGVAVTALEEDTALVAEARAALMQHAPTVRLIAGPLAEGWPAGAPWDIILIEGAVASIPEALVGQLQIESGRLVTVLQEPGSRRMGRAVLVERTEAGMALRPVFDCATPLLPAFAPKPAFVF</sequence>
<organism evidence="4">
    <name type="scientific">Acidicaldus sp</name>
    <dbReference type="NCBI Taxonomy" id="1872105"/>
    <lineage>
        <taxon>Bacteria</taxon>
        <taxon>Pseudomonadati</taxon>
        <taxon>Pseudomonadota</taxon>
        <taxon>Alphaproteobacteria</taxon>
        <taxon>Acetobacterales</taxon>
        <taxon>Acetobacteraceae</taxon>
        <taxon>Acidicaldus</taxon>
    </lineage>
</organism>
<dbReference type="Pfam" id="PF01135">
    <property type="entry name" value="PCMT"/>
    <property type="match status" value="1"/>
</dbReference>
<evidence type="ECO:0000256" key="2">
    <source>
        <dbReference type="ARBA" id="ARBA00013346"/>
    </source>
</evidence>
<reference evidence="4" key="1">
    <citation type="journal article" date="2020" name="mSystems">
        <title>Genome- and Community-Level Interaction Insights into Carbon Utilization and Element Cycling Functions of Hydrothermarchaeota in Hydrothermal Sediment.</title>
        <authorList>
            <person name="Zhou Z."/>
            <person name="Liu Y."/>
            <person name="Xu W."/>
            <person name="Pan J."/>
            <person name="Luo Z.H."/>
            <person name="Li M."/>
        </authorList>
    </citation>
    <scope>NUCLEOTIDE SEQUENCE</scope>
    <source>
        <strain evidence="4">SpSt-997</strain>
    </source>
</reference>